<dbReference type="AlphaFoldDB" id="A0A8K0DU21"/>
<reference evidence="6" key="1">
    <citation type="submission" date="2020-03" db="EMBL/GenBank/DDBJ databases">
        <title>A high-quality chromosome-level genome assembly of a woody plant with both climbing and erect habits, Rhamnella rubrinervis.</title>
        <authorList>
            <person name="Lu Z."/>
            <person name="Yang Y."/>
            <person name="Zhu X."/>
            <person name="Sun Y."/>
        </authorList>
    </citation>
    <scope>NUCLEOTIDE SEQUENCE</scope>
    <source>
        <strain evidence="6">BYM</strain>
        <tissue evidence="6">Leaf</tissue>
    </source>
</reference>
<evidence type="ECO:0000313" key="6">
    <source>
        <dbReference type="EMBL" id="KAF3434791.1"/>
    </source>
</evidence>
<comment type="similarity">
    <text evidence="2 4">Belongs to the SKP1 family.</text>
</comment>
<dbReference type="SUPFAM" id="SSF54695">
    <property type="entry name" value="POZ domain"/>
    <property type="match status" value="1"/>
</dbReference>
<comment type="pathway">
    <text evidence="1 4">Protein modification; protein ubiquitination.</text>
</comment>
<dbReference type="OrthoDB" id="2342932at2759"/>
<dbReference type="PANTHER" id="PTHR11165">
    <property type="entry name" value="SKP1"/>
    <property type="match status" value="1"/>
</dbReference>
<name>A0A8K0DU21_9ROSA</name>
<dbReference type="SUPFAM" id="SSF81382">
    <property type="entry name" value="Skp1 dimerisation domain-like"/>
    <property type="match status" value="1"/>
</dbReference>
<dbReference type="InterPro" id="IPR016897">
    <property type="entry name" value="SKP1"/>
</dbReference>
<gene>
    <name evidence="6" type="ORF">FNV43_RR21877</name>
</gene>
<comment type="caution">
    <text evidence="6">The sequence shown here is derived from an EMBL/GenBank/DDBJ whole genome shotgun (WGS) entry which is preliminary data.</text>
</comment>
<dbReference type="EMBL" id="VOIH02000010">
    <property type="protein sequence ID" value="KAF3434791.1"/>
    <property type="molecule type" value="Genomic_DNA"/>
</dbReference>
<organism evidence="6 7">
    <name type="scientific">Rhamnella rubrinervis</name>
    <dbReference type="NCBI Taxonomy" id="2594499"/>
    <lineage>
        <taxon>Eukaryota</taxon>
        <taxon>Viridiplantae</taxon>
        <taxon>Streptophyta</taxon>
        <taxon>Embryophyta</taxon>
        <taxon>Tracheophyta</taxon>
        <taxon>Spermatophyta</taxon>
        <taxon>Magnoliopsida</taxon>
        <taxon>eudicotyledons</taxon>
        <taxon>Gunneridae</taxon>
        <taxon>Pentapetalae</taxon>
        <taxon>rosids</taxon>
        <taxon>fabids</taxon>
        <taxon>Rosales</taxon>
        <taxon>Rhamnaceae</taxon>
        <taxon>rhamnoid group</taxon>
        <taxon>Rhamneae</taxon>
        <taxon>Rhamnella</taxon>
    </lineage>
</organism>
<dbReference type="InterPro" id="IPR016073">
    <property type="entry name" value="Skp1_comp_POZ"/>
</dbReference>
<keyword evidence="3 4" id="KW-0833">Ubl conjugation pathway</keyword>
<dbReference type="Gene3D" id="3.30.710.10">
    <property type="entry name" value="Potassium Channel Kv1.1, Chain A"/>
    <property type="match status" value="1"/>
</dbReference>
<protein>
    <recommendedName>
        <fullName evidence="4">SKP1-like protein</fullName>
    </recommendedName>
</protein>
<comment type="subunit">
    <text evidence="4">Part of a SCF (SKP1-cullin-F-box) protein ligase complex.</text>
</comment>
<dbReference type="InterPro" id="IPR001232">
    <property type="entry name" value="SKP1-like"/>
</dbReference>
<comment type="function">
    <text evidence="4">Involved in ubiquitination and subsequent proteasomal degradation of target proteins. Together with CUL1, RBX1 and a F-box protein, it forms a SCF E3 ubiquitin ligase complex. The functional specificity of this complex depends on the type of F-box protein. In the SCF complex, it serves as an adapter that links the F-box protein to CUL1.</text>
</comment>
<evidence type="ECO:0000256" key="3">
    <source>
        <dbReference type="ARBA" id="ARBA00022786"/>
    </source>
</evidence>
<sequence>MVSSSKRMIVLESSDGKIFVVEDSVMVEWRSMDHLLKIDRSSHDPIWFPSITGDILAMVIDFSKKHADDSASSSVAGPGHSENIYAWDTNFVKVSKKTLADLIVAAQYIGFQKLLDLTCGTMEEMNKELKAVEEGLTAMSIEK</sequence>
<dbReference type="InterPro" id="IPR011333">
    <property type="entry name" value="SKP1/BTB/POZ_sf"/>
</dbReference>
<proteinExistence type="inferred from homology"/>
<evidence type="ECO:0000313" key="7">
    <source>
        <dbReference type="Proteomes" id="UP000796880"/>
    </source>
</evidence>
<dbReference type="SMART" id="SM00512">
    <property type="entry name" value="Skp1"/>
    <property type="match status" value="1"/>
</dbReference>
<dbReference type="Pfam" id="PF03931">
    <property type="entry name" value="Skp1_POZ"/>
    <property type="match status" value="1"/>
</dbReference>
<dbReference type="GO" id="GO:0009867">
    <property type="term" value="P:jasmonic acid mediated signaling pathway"/>
    <property type="evidence" value="ECO:0007669"/>
    <property type="project" value="UniProtKB-ARBA"/>
</dbReference>
<keyword evidence="7" id="KW-1185">Reference proteome</keyword>
<evidence type="ECO:0000259" key="5">
    <source>
        <dbReference type="Pfam" id="PF03931"/>
    </source>
</evidence>
<evidence type="ECO:0000256" key="1">
    <source>
        <dbReference type="ARBA" id="ARBA00004906"/>
    </source>
</evidence>
<dbReference type="Proteomes" id="UP000796880">
    <property type="component" value="Unassembled WGS sequence"/>
</dbReference>
<dbReference type="GO" id="GO:0016567">
    <property type="term" value="P:protein ubiquitination"/>
    <property type="evidence" value="ECO:0007669"/>
    <property type="project" value="UniProtKB-UniRule"/>
</dbReference>
<evidence type="ECO:0000256" key="2">
    <source>
        <dbReference type="ARBA" id="ARBA00009993"/>
    </source>
</evidence>
<dbReference type="UniPathway" id="UPA00143"/>
<dbReference type="InterPro" id="IPR036296">
    <property type="entry name" value="SKP1-like_dim_sf"/>
</dbReference>
<accession>A0A8K0DU21</accession>
<feature type="domain" description="SKP1 component POZ" evidence="5">
    <location>
        <begin position="8"/>
        <end position="67"/>
    </location>
</feature>
<evidence type="ECO:0000256" key="4">
    <source>
        <dbReference type="PIRNR" id="PIRNR028729"/>
    </source>
</evidence>
<dbReference type="PIRSF" id="PIRSF028729">
    <property type="entry name" value="E3_ubiquit_lig_SCF_Skp"/>
    <property type="match status" value="1"/>
</dbReference>
<dbReference type="GO" id="GO:0006511">
    <property type="term" value="P:ubiquitin-dependent protein catabolic process"/>
    <property type="evidence" value="ECO:0007669"/>
    <property type="project" value="InterPro"/>
</dbReference>